<evidence type="ECO:0000313" key="4">
    <source>
        <dbReference type="Proteomes" id="UP000769780"/>
    </source>
</evidence>
<dbReference type="Gene3D" id="4.10.1080.10">
    <property type="entry name" value="TSP type-3 repeat"/>
    <property type="match status" value="1"/>
</dbReference>
<feature type="region of interest" description="Disordered" evidence="1">
    <location>
        <begin position="172"/>
        <end position="213"/>
    </location>
</feature>
<feature type="compositionally biased region" description="Basic and acidic residues" evidence="1">
    <location>
        <begin position="333"/>
        <end position="351"/>
    </location>
</feature>
<evidence type="ECO:0000313" key="3">
    <source>
        <dbReference type="EMBL" id="MBY0097227.1"/>
    </source>
</evidence>
<feature type="compositionally biased region" description="Polar residues" evidence="1">
    <location>
        <begin position="138"/>
        <end position="154"/>
    </location>
</feature>
<gene>
    <name evidence="3" type="ORF">H0185_10525</name>
</gene>
<comment type="caution">
    <text evidence="3">The sequence shown here is derived from an EMBL/GenBank/DDBJ whole genome shotgun (WGS) entry which is preliminary data.</text>
</comment>
<evidence type="ECO:0000256" key="1">
    <source>
        <dbReference type="SAM" id="MobiDB-lite"/>
    </source>
</evidence>
<organism evidence="3 4">
    <name type="scientific">Mesobacillus maritimus</name>
    <dbReference type="NCBI Taxonomy" id="1643336"/>
    <lineage>
        <taxon>Bacteria</taxon>
        <taxon>Bacillati</taxon>
        <taxon>Bacillota</taxon>
        <taxon>Bacilli</taxon>
        <taxon>Bacillales</taxon>
        <taxon>Bacillaceae</taxon>
        <taxon>Mesobacillus</taxon>
    </lineage>
</organism>
<feature type="chain" id="PRO_5045954616" evidence="2">
    <location>
        <begin position="27"/>
        <end position="562"/>
    </location>
</feature>
<sequence>MFRQIFIVMLMVQLLFYGGFSNSVLAQTSSAIDVENQEEGQIGNVAIGQDQKMETGNHTDYIVQNQDVTGEDEQHVYDGNEEWSQENKDNHPIKQEQSIELAVEQGQTVSDVDQVEAEQEQNVTVESNQLLKVEQKKAQSQHTKIVTDQNQSFSTEHKTDYLEQTVEAEIHTEQENRTDKIGDSNDSSQDSTIHVRQSHQSETSGQATVQQNQSVEVQADYDQTEEEEGRVTAATSNGLKVIKEVTHFVVRIFQSIMVNDEEVDSFEEELVVDHNEVEKEQKYSRTFDWGSLSILNKVRVNQNNDSDLQSSLESIIDLNFFAHYNKNDDDEDIPGKESPERPEDEGPKEEVPAAPGKEGLNEEAPGTSGEEGPNEEVPTTGEGSSSENNPQSSEKYSKSINLSKGDTPIVRNKSINHDWDNDGVPNQLEIHKFKTNPYKADTDGDGLSDHFEIVFHSEISFLFTLECMEYDWKHFVSDSGDNISEEEKEKQKHIKLNPLISDTNNNGILDHEEDFDQDGLNHEKEQEKETNPYINNENGQYYGPSGVEFYISALNGELISEC</sequence>
<proteinExistence type="predicted"/>
<keyword evidence="2" id="KW-0732">Signal</keyword>
<name>A0ABS7K4P4_9BACI</name>
<feature type="compositionally biased region" description="Basic and acidic residues" evidence="1">
    <location>
        <begin position="172"/>
        <end position="183"/>
    </location>
</feature>
<feature type="compositionally biased region" description="Polar residues" evidence="1">
    <location>
        <begin position="184"/>
        <end position="213"/>
    </location>
</feature>
<feature type="signal peptide" evidence="2">
    <location>
        <begin position="1"/>
        <end position="26"/>
    </location>
</feature>
<dbReference type="RefSeq" id="WP_221873455.1">
    <property type="nucleotide sequence ID" value="NZ_JACWFH010000012.1"/>
</dbReference>
<dbReference type="InterPro" id="IPR028974">
    <property type="entry name" value="TSP_type-3_rpt"/>
</dbReference>
<protein>
    <submittedName>
        <fullName evidence="3">Uncharacterized protein</fullName>
    </submittedName>
</protein>
<feature type="region of interest" description="Disordered" evidence="1">
    <location>
        <begin position="326"/>
        <end position="422"/>
    </location>
</feature>
<feature type="compositionally biased region" description="Polar residues" evidence="1">
    <location>
        <begin position="381"/>
        <end position="404"/>
    </location>
</feature>
<accession>A0ABS7K4P4</accession>
<keyword evidence="4" id="KW-1185">Reference proteome</keyword>
<evidence type="ECO:0000256" key="2">
    <source>
        <dbReference type="SAM" id="SignalP"/>
    </source>
</evidence>
<reference evidence="3 4" key="1">
    <citation type="submission" date="2020-07" db="EMBL/GenBank/DDBJ databases">
        <title>Fungal Genomes of the International Space Station.</title>
        <authorList>
            <person name="Seuylemezian A."/>
            <person name="Singh N.K."/>
            <person name="Wood J."/>
            <person name="Venkateswaran K."/>
        </authorList>
    </citation>
    <scope>NUCLEOTIDE SEQUENCE [LARGE SCALE GENOMIC DNA]</scope>
    <source>
        <strain evidence="3 4">PL-B2</strain>
    </source>
</reference>
<dbReference type="Proteomes" id="UP000769780">
    <property type="component" value="Unassembled WGS sequence"/>
</dbReference>
<feature type="region of interest" description="Disordered" evidence="1">
    <location>
        <begin position="138"/>
        <end position="157"/>
    </location>
</feature>
<dbReference type="SUPFAM" id="SSF103647">
    <property type="entry name" value="TSP type-3 repeat"/>
    <property type="match status" value="1"/>
</dbReference>
<dbReference type="EMBL" id="JACWFH010000012">
    <property type="protein sequence ID" value="MBY0097227.1"/>
    <property type="molecule type" value="Genomic_DNA"/>
</dbReference>